<reference evidence="8" key="1">
    <citation type="submission" date="2021-06" db="EMBL/GenBank/DDBJ databases">
        <authorList>
            <person name="Kallberg Y."/>
            <person name="Tangrot J."/>
            <person name="Rosling A."/>
        </authorList>
    </citation>
    <scope>NUCLEOTIDE SEQUENCE</scope>
    <source>
        <strain evidence="8">87-6 pot B 2015</strain>
    </source>
</reference>
<comment type="similarity">
    <text evidence="4">Belongs to the cyclic nucleotide phosphodiesterase family.</text>
</comment>
<protein>
    <recommendedName>
        <fullName evidence="4">Phosphodiesterase</fullName>
        <ecNumber evidence="4">3.1.4.-</ecNumber>
    </recommendedName>
</protein>
<comment type="cofactor">
    <cofactor evidence="4">
        <name>a divalent metal cation</name>
        <dbReference type="ChEBI" id="CHEBI:60240"/>
    </cofactor>
    <text evidence="4">Binds 2 divalent metal cations per subunit. Site 1 may preferentially bind zinc ions, while site 2 has a preference for magnesium and/or manganese ions.</text>
</comment>
<feature type="domain" description="Response regulatory" evidence="6">
    <location>
        <begin position="149"/>
        <end position="302"/>
    </location>
</feature>
<feature type="modified residue" description="4-aspartylphosphate" evidence="3">
    <location>
        <position position="201"/>
    </location>
</feature>
<evidence type="ECO:0000256" key="2">
    <source>
        <dbReference type="ARBA" id="ARBA00022801"/>
    </source>
</evidence>
<dbReference type="GO" id="GO:0000160">
    <property type="term" value="P:phosphorelay signal transduction system"/>
    <property type="evidence" value="ECO:0007669"/>
    <property type="project" value="InterPro"/>
</dbReference>
<dbReference type="SUPFAM" id="SSF52172">
    <property type="entry name" value="CheY-like"/>
    <property type="match status" value="1"/>
</dbReference>
<feature type="compositionally biased region" description="Polar residues" evidence="5">
    <location>
        <begin position="700"/>
        <end position="714"/>
    </location>
</feature>
<keyword evidence="2 4" id="KW-0378">Hydrolase</keyword>
<dbReference type="InterPro" id="IPR023174">
    <property type="entry name" value="PDEase_CS"/>
</dbReference>
<proteinExistence type="inferred from homology"/>
<feature type="domain" description="PDEase" evidence="7">
    <location>
        <begin position="343"/>
        <end position="699"/>
    </location>
</feature>
<feature type="region of interest" description="Disordered" evidence="5">
    <location>
        <begin position="692"/>
        <end position="718"/>
    </location>
</feature>
<dbReference type="GO" id="GO:0046872">
    <property type="term" value="F:metal ion binding"/>
    <property type="evidence" value="ECO:0007669"/>
    <property type="project" value="UniProtKB-KW"/>
</dbReference>
<keyword evidence="1 4" id="KW-0479">Metal-binding</keyword>
<dbReference type="PANTHER" id="PTHR11347">
    <property type="entry name" value="CYCLIC NUCLEOTIDE PHOSPHODIESTERASE"/>
    <property type="match status" value="1"/>
</dbReference>
<dbReference type="PROSITE" id="PS51845">
    <property type="entry name" value="PDEASE_I_2"/>
    <property type="match status" value="1"/>
</dbReference>
<dbReference type="InterPro" id="IPR003607">
    <property type="entry name" value="HD/PDEase_dom"/>
</dbReference>
<dbReference type="SMART" id="SM00471">
    <property type="entry name" value="HDc"/>
    <property type="match status" value="1"/>
</dbReference>
<dbReference type="AlphaFoldDB" id="A0A9N9DT18"/>
<evidence type="ECO:0000259" key="7">
    <source>
        <dbReference type="PROSITE" id="PS51845"/>
    </source>
</evidence>
<evidence type="ECO:0000313" key="9">
    <source>
        <dbReference type="Proteomes" id="UP000789375"/>
    </source>
</evidence>
<organism evidence="8 9">
    <name type="scientific">Funneliformis mosseae</name>
    <name type="common">Endomycorrhizal fungus</name>
    <name type="synonym">Glomus mosseae</name>
    <dbReference type="NCBI Taxonomy" id="27381"/>
    <lineage>
        <taxon>Eukaryota</taxon>
        <taxon>Fungi</taxon>
        <taxon>Fungi incertae sedis</taxon>
        <taxon>Mucoromycota</taxon>
        <taxon>Glomeromycotina</taxon>
        <taxon>Glomeromycetes</taxon>
        <taxon>Glomerales</taxon>
        <taxon>Glomeraceae</taxon>
        <taxon>Funneliformis</taxon>
    </lineage>
</organism>
<evidence type="ECO:0000256" key="1">
    <source>
        <dbReference type="ARBA" id="ARBA00022723"/>
    </source>
</evidence>
<dbReference type="GO" id="GO:0004114">
    <property type="term" value="F:3',5'-cyclic-nucleotide phosphodiesterase activity"/>
    <property type="evidence" value="ECO:0007669"/>
    <property type="project" value="InterPro"/>
</dbReference>
<dbReference type="EMBL" id="CAJVPP010004321">
    <property type="protein sequence ID" value="CAG8647858.1"/>
    <property type="molecule type" value="Genomic_DNA"/>
</dbReference>
<keyword evidence="3" id="KW-0597">Phosphoprotein</keyword>
<evidence type="ECO:0000256" key="4">
    <source>
        <dbReference type="RuleBase" id="RU363067"/>
    </source>
</evidence>
<name>A0A9N9DT18_FUNMO</name>
<dbReference type="InterPro" id="IPR002073">
    <property type="entry name" value="PDEase_catalytic_dom"/>
</dbReference>
<dbReference type="Proteomes" id="UP000789375">
    <property type="component" value="Unassembled WGS sequence"/>
</dbReference>
<sequence length="877" mass="99431">MYSPFHPPLPLQNTNLTCLTCYEIPRQSMIEATINGLLHGFHAVNKTSGGFDHSLMITCAKIFVGVTISQFKNQEFNIFLVRNLNNLSNLNKSILVTPTDSVLSPLFMEPNRCSVLVVDRSCIEQKYQPSDSVNLCSSNSFIAPSGDRCTCEVNNNQDIDALIKTFLTIFAEVITVPSGTKALSELKNRKVGCPPTIILIDIDHTESISRDTYARRESFLAMTDGVSLAEIHTTKDTLYGLELLRYITLEISRGALEQVIPIVCSFNENSEFMLDCLKKGAADYLLKPIRPEVAKTMFLHIHRLEYPRHLIRRSLNFRERLDEIFVKGKWLNDTIIQYYTPLSSIDLSYFPRLNSAAEIERTNQLKKMLTEWEFDSHNLSDDDLLRCVVIIFEHVMELDELKDLNVSTEQLHRFLLAIRQAYHDSNPYHNFTHAVDVLQAMFYFLCEMDLIPTFFSVGYKRRGNSCNQQRYRPNDLLRDSDAFALLLASIGHDVGHPGVNNGFLVNTRTPLAQIYNDKSVLENFHVMTLFNLMQKYGFKIYDNCLKYSEFRKVVVNAILATDMQLHFNYVKDIKGQRLRFESPNFELSKVEEEKSIIVGALIKCADISNTARPYHIAESWSNVLLQECSCQGDLERKLGIPVGPLNDRNTSQTDSQIDFINACAMPLFQSVSELIPEMNFTVTFLESNRKTWSDKKKNAGTDNRPSRHNSSGNDSGVIVSLDSRQNSPIVAVPAARIMQHQSSLSYLRPIPNLLDGPGSEAHSDVLSTTGASDAPIIQQTGGHSRRRSIIATMKQALAYYAVAFNNRSICKACLLKVLDSYLNPYFITALFVPPTIYVPEHQLESFRKNVPRMISWKHFLIPACGIPITNCVLEYIV</sequence>
<comment type="caution">
    <text evidence="8">The sequence shown here is derived from an EMBL/GenBank/DDBJ whole genome shotgun (WGS) entry which is preliminary data.</text>
</comment>
<dbReference type="CDD" id="cd00077">
    <property type="entry name" value="HDc"/>
    <property type="match status" value="1"/>
</dbReference>
<dbReference type="Gene3D" id="1.10.1300.10">
    <property type="entry name" value="3'5'-cyclic nucleotide phosphodiesterase, catalytic domain"/>
    <property type="match status" value="1"/>
</dbReference>
<evidence type="ECO:0000313" key="8">
    <source>
        <dbReference type="EMBL" id="CAG8647858.1"/>
    </source>
</evidence>
<keyword evidence="9" id="KW-1185">Reference proteome</keyword>
<evidence type="ECO:0000256" key="5">
    <source>
        <dbReference type="SAM" id="MobiDB-lite"/>
    </source>
</evidence>
<dbReference type="Pfam" id="PF00233">
    <property type="entry name" value="PDEase_I"/>
    <property type="match status" value="1"/>
</dbReference>
<dbReference type="InterPro" id="IPR011006">
    <property type="entry name" value="CheY-like_superfamily"/>
</dbReference>
<evidence type="ECO:0000259" key="6">
    <source>
        <dbReference type="PROSITE" id="PS50110"/>
    </source>
</evidence>
<dbReference type="EC" id="3.1.4.-" evidence="4"/>
<dbReference type="Gene3D" id="3.40.50.2300">
    <property type="match status" value="1"/>
</dbReference>
<dbReference type="InterPro" id="IPR001789">
    <property type="entry name" value="Sig_transdc_resp-reg_receiver"/>
</dbReference>
<dbReference type="PROSITE" id="PS00126">
    <property type="entry name" value="PDEASE_I_1"/>
    <property type="match status" value="1"/>
</dbReference>
<evidence type="ECO:0000256" key="3">
    <source>
        <dbReference type="PROSITE-ProRule" id="PRU00169"/>
    </source>
</evidence>
<dbReference type="InterPro" id="IPR036971">
    <property type="entry name" value="PDEase_catalytic_dom_sf"/>
</dbReference>
<dbReference type="PROSITE" id="PS50110">
    <property type="entry name" value="RESPONSE_REGULATORY"/>
    <property type="match status" value="1"/>
</dbReference>
<accession>A0A9N9DT18</accession>
<dbReference type="SUPFAM" id="SSF109604">
    <property type="entry name" value="HD-domain/PDEase-like"/>
    <property type="match status" value="1"/>
</dbReference>
<gene>
    <name evidence="8" type="ORF">FMOSSE_LOCUS11325</name>
</gene>